<organism evidence="5">
    <name type="scientific">Soboliphyme baturini</name>
    <dbReference type="NCBI Taxonomy" id="241478"/>
    <lineage>
        <taxon>Eukaryota</taxon>
        <taxon>Metazoa</taxon>
        <taxon>Ecdysozoa</taxon>
        <taxon>Nematoda</taxon>
        <taxon>Enoplea</taxon>
        <taxon>Dorylaimia</taxon>
        <taxon>Dioctophymatida</taxon>
        <taxon>Dioctophymatoidea</taxon>
        <taxon>Soboliphymatidae</taxon>
        <taxon>Soboliphyme</taxon>
    </lineage>
</organism>
<evidence type="ECO:0000256" key="3">
    <source>
        <dbReference type="RuleBase" id="RU102079"/>
    </source>
</evidence>
<dbReference type="SMART" id="SM00276">
    <property type="entry name" value="GLECT"/>
    <property type="match status" value="2"/>
</dbReference>
<reference evidence="5" key="1">
    <citation type="submission" date="2016-06" db="UniProtKB">
        <authorList>
            <consortium name="WormBaseParasite"/>
        </authorList>
    </citation>
    <scope>IDENTIFICATION</scope>
</reference>
<dbReference type="InterPro" id="IPR044156">
    <property type="entry name" value="Galectin-like"/>
</dbReference>
<accession>A0A183ICM6</accession>
<evidence type="ECO:0000313" key="5">
    <source>
        <dbReference type="WBParaSite" id="SBAD_0000142901-mRNA-1"/>
    </source>
</evidence>
<dbReference type="GO" id="GO:0016936">
    <property type="term" value="F:galactoside binding"/>
    <property type="evidence" value="ECO:0007669"/>
    <property type="project" value="TreeGrafter"/>
</dbReference>
<keyword evidence="1 3" id="KW-0430">Lectin</keyword>
<dbReference type="Pfam" id="PF00337">
    <property type="entry name" value="Gal-bind_lectin"/>
    <property type="match status" value="2"/>
</dbReference>
<dbReference type="AlphaFoldDB" id="A0A183ICM6"/>
<name>A0A183ICM6_9BILA</name>
<proteinExistence type="predicted"/>
<dbReference type="PROSITE" id="PS51304">
    <property type="entry name" value="GALECTIN"/>
    <property type="match status" value="2"/>
</dbReference>
<dbReference type="GO" id="GO:0030246">
    <property type="term" value="F:carbohydrate binding"/>
    <property type="evidence" value="ECO:0007669"/>
    <property type="project" value="UniProtKB-UniRule"/>
</dbReference>
<keyword evidence="2" id="KW-0677">Repeat</keyword>
<dbReference type="InterPro" id="IPR013320">
    <property type="entry name" value="ConA-like_dom_sf"/>
</dbReference>
<evidence type="ECO:0000256" key="1">
    <source>
        <dbReference type="ARBA" id="ARBA00022734"/>
    </source>
</evidence>
<sequence>LLQYLTYFSFRVPCLLDWEVAYPVPYLSKLEGDSIQPGQSLLIKGIVKNGEKFDISMQTSNREGEDIPFHMSFRKKDKSLIMNTLQNGQWGKEERKKFVWKENEPFDLRIRAHDNKFEIFCNQKEVDEFEYRLPLTSINYVNIIGDIELNYVSWGGKYYPVPYEASVPNGFTTGKRLFISGIPEKKAKRFSVNILTATGDIALHFNVRFDEKCVVRNSQFNGAWQNEEREGKLTIEKDHIFDLMIVNEEHAFQIYFNGNHWCAYAHRTKPDSLKGLRIEGDVELQAVHVK</sequence>
<evidence type="ECO:0000256" key="2">
    <source>
        <dbReference type="ARBA" id="ARBA00022737"/>
    </source>
</evidence>
<protein>
    <recommendedName>
        <fullName evidence="3">Galectin</fullName>
    </recommendedName>
</protein>
<dbReference type="PANTHER" id="PTHR11346:SF176">
    <property type="entry name" value="32 KDA BETA-GALACTOSIDE-BINDING LECTIN LEC-3"/>
    <property type="match status" value="1"/>
</dbReference>
<dbReference type="PANTHER" id="PTHR11346">
    <property type="entry name" value="GALECTIN"/>
    <property type="match status" value="1"/>
</dbReference>
<dbReference type="SMART" id="SM00908">
    <property type="entry name" value="Gal-bind_lectin"/>
    <property type="match status" value="2"/>
</dbReference>
<evidence type="ECO:0000259" key="4">
    <source>
        <dbReference type="PROSITE" id="PS51304"/>
    </source>
</evidence>
<dbReference type="CDD" id="cd00070">
    <property type="entry name" value="GLECT"/>
    <property type="match status" value="2"/>
</dbReference>
<dbReference type="Gene3D" id="2.60.120.200">
    <property type="match status" value="2"/>
</dbReference>
<dbReference type="WBParaSite" id="SBAD_0000142901-mRNA-1">
    <property type="protein sequence ID" value="SBAD_0000142901-mRNA-1"/>
    <property type="gene ID" value="SBAD_0000142901"/>
</dbReference>
<feature type="domain" description="Galectin" evidence="4">
    <location>
        <begin position="163"/>
        <end position="290"/>
    </location>
</feature>
<dbReference type="InterPro" id="IPR001079">
    <property type="entry name" value="Galectin_CRD"/>
</dbReference>
<dbReference type="FunFam" id="2.60.120.200:FF:000124">
    <property type="entry name" value="Galectin-4"/>
    <property type="match status" value="1"/>
</dbReference>
<feature type="domain" description="Galectin" evidence="4">
    <location>
        <begin position="27"/>
        <end position="155"/>
    </location>
</feature>
<dbReference type="SUPFAM" id="SSF49899">
    <property type="entry name" value="Concanavalin A-like lectins/glucanases"/>
    <property type="match status" value="2"/>
</dbReference>